<evidence type="ECO:0000313" key="9">
    <source>
        <dbReference type="Proteomes" id="UP000183085"/>
    </source>
</evidence>
<accession>A0A1J5DSP7</accession>
<evidence type="ECO:0000256" key="7">
    <source>
        <dbReference type="HAMAP-Rule" id="MF_00108"/>
    </source>
</evidence>
<dbReference type="NCBIfam" id="TIGR00453">
    <property type="entry name" value="ispD"/>
    <property type="match status" value="1"/>
</dbReference>
<evidence type="ECO:0000256" key="5">
    <source>
        <dbReference type="ARBA" id="ARBA00022695"/>
    </source>
</evidence>
<dbReference type="Pfam" id="PF01128">
    <property type="entry name" value="IspD"/>
    <property type="match status" value="1"/>
</dbReference>
<comment type="function">
    <text evidence="7">Catalyzes the formation of 4-diphosphocytidyl-2-C-methyl-D-erythritol from CTP and 2-C-methyl-D-erythritol 4-phosphate (MEP).</text>
</comment>
<reference evidence="8 9" key="1">
    <citation type="journal article" date="2016" name="Environ. Microbiol.">
        <title>Genomic resolution of a cold subsurface aquifer community provides metabolic insights for novel microbes adapted to high CO concentrations.</title>
        <authorList>
            <person name="Probst A.J."/>
            <person name="Castelle C.J."/>
            <person name="Singh A."/>
            <person name="Brown C.T."/>
            <person name="Anantharaman K."/>
            <person name="Sharon I."/>
            <person name="Hug L.A."/>
            <person name="Burstein D."/>
            <person name="Emerson J.B."/>
            <person name="Thomas B.C."/>
            <person name="Banfield J.F."/>
        </authorList>
    </citation>
    <scope>NUCLEOTIDE SEQUENCE [LARGE SCALE GENOMIC DNA]</scope>
    <source>
        <strain evidence="8">CG2_30_40_21</strain>
    </source>
</reference>
<keyword evidence="6 7" id="KW-0414">Isoprene biosynthesis</keyword>
<dbReference type="PROSITE" id="PS01295">
    <property type="entry name" value="ISPD"/>
    <property type="match status" value="1"/>
</dbReference>
<feature type="site" description="Transition state stabilizer" evidence="7">
    <location>
        <position position="15"/>
    </location>
</feature>
<feature type="site" description="Positions MEP for the nucleophilic attack" evidence="7">
    <location>
        <position position="211"/>
    </location>
</feature>
<dbReference type="InterPro" id="IPR001228">
    <property type="entry name" value="IspD"/>
</dbReference>
<name>A0A1J5DSP7_9BACT</name>
<dbReference type="InterPro" id="IPR018294">
    <property type="entry name" value="ISPD_synthase_CS"/>
</dbReference>
<evidence type="ECO:0000256" key="1">
    <source>
        <dbReference type="ARBA" id="ARBA00001282"/>
    </source>
</evidence>
<dbReference type="Gene3D" id="3.90.550.10">
    <property type="entry name" value="Spore Coat Polysaccharide Biosynthesis Protein SpsA, Chain A"/>
    <property type="match status" value="1"/>
</dbReference>
<evidence type="ECO:0000313" key="8">
    <source>
        <dbReference type="EMBL" id="OIP38491.1"/>
    </source>
</evidence>
<dbReference type="HAMAP" id="MF_00108">
    <property type="entry name" value="IspD"/>
    <property type="match status" value="1"/>
</dbReference>
<feature type="site" description="Positions MEP for the nucleophilic attack" evidence="7">
    <location>
        <position position="155"/>
    </location>
</feature>
<dbReference type="SUPFAM" id="SSF53448">
    <property type="entry name" value="Nucleotide-diphospho-sugar transferases"/>
    <property type="match status" value="1"/>
</dbReference>
<dbReference type="FunFam" id="3.90.550.10:FF:000003">
    <property type="entry name" value="2-C-methyl-D-erythritol 4-phosphate cytidylyltransferase"/>
    <property type="match status" value="1"/>
</dbReference>
<dbReference type="Proteomes" id="UP000183085">
    <property type="component" value="Unassembled WGS sequence"/>
</dbReference>
<evidence type="ECO:0000256" key="2">
    <source>
        <dbReference type="ARBA" id="ARBA00004787"/>
    </source>
</evidence>
<dbReference type="InterPro" id="IPR029044">
    <property type="entry name" value="Nucleotide-diphossugar_trans"/>
</dbReference>
<dbReference type="CDD" id="cd02516">
    <property type="entry name" value="CDP-ME_synthetase"/>
    <property type="match status" value="1"/>
</dbReference>
<organism evidence="8 9">
    <name type="scientific">Candidatus Desantisbacteria bacterium CG2_30_40_21</name>
    <dbReference type="NCBI Taxonomy" id="1817895"/>
    <lineage>
        <taxon>Bacteria</taxon>
        <taxon>Candidatus Desantisiibacteriota</taxon>
    </lineage>
</organism>
<dbReference type="InterPro" id="IPR034683">
    <property type="entry name" value="IspD/TarI"/>
</dbReference>
<dbReference type="EMBL" id="MNYI01000176">
    <property type="protein sequence ID" value="OIP38491.1"/>
    <property type="molecule type" value="Genomic_DNA"/>
</dbReference>
<keyword evidence="4 7" id="KW-0808">Transferase</keyword>
<dbReference type="PANTHER" id="PTHR32125:SF4">
    <property type="entry name" value="2-C-METHYL-D-ERYTHRITOL 4-PHOSPHATE CYTIDYLYLTRANSFERASE, CHLOROPLASTIC"/>
    <property type="match status" value="1"/>
</dbReference>
<dbReference type="GO" id="GO:0019288">
    <property type="term" value="P:isopentenyl diphosphate biosynthetic process, methylerythritol 4-phosphate pathway"/>
    <property type="evidence" value="ECO:0007669"/>
    <property type="project" value="UniProtKB-UniRule"/>
</dbReference>
<dbReference type="InterPro" id="IPR050088">
    <property type="entry name" value="IspD/TarI_cytidylyltransf_bact"/>
</dbReference>
<sequence>MKVYAIVVAAGQGKRMGSKVQKPYLEILGRPLLFYTLKNITASPLINGVGLVVGNGMVDYSWQEIVKAYGLDGVVDIVEGGIERQDSVYCGLKTLPEDTDIVLIHDGARPFISSIVIEKTVAAAMEYGAAITGVRVKDTIKMVDESYKVMQTLNRSMLWAVQTPQAFKAKLLRDCYDKAINEEFYGTDDASIVEWAGFEVRVVDGEDKNIKITTPFDLRMAEAMIRISEK</sequence>
<protein>
    <recommendedName>
        <fullName evidence="7">2-C-methyl-D-erythritol 4-phosphate cytidylyltransferase</fullName>
        <ecNumber evidence="7">2.7.7.60</ecNumber>
    </recommendedName>
    <alternativeName>
        <fullName evidence="7">4-diphosphocytidyl-2C-methyl-D-erythritol synthase</fullName>
    </alternativeName>
    <alternativeName>
        <fullName evidence="7">MEP cytidylyltransferase</fullName>
        <shortName evidence="7">MCT</shortName>
    </alternativeName>
</protein>
<dbReference type="PANTHER" id="PTHR32125">
    <property type="entry name" value="2-C-METHYL-D-ERYTHRITOL 4-PHOSPHATE CYTIDYLYLTRANSFERASE, CHLOROPLASTIC"/>
    <property type="match status" value="1"/>
</dbReference>
<comment type="pathway">
    <text evidence="2 7">Isoprenoid biosynthesis; isopentenyl diphosphate biosynthesis via DXP pathway; isopentenyl diphosphate from 1-deoxy-D-xylulose 5-phosphate: step 2/6.</text>
</comment>
<dbReference type="UniPathway" id="UPA00056">
    <property type="reaction ID" value="UER00093"/>
</dbReference>
<proteinExistence type="inferred from homology"/>
<comment type="catalytic activity">
    <reaction evidence="1 7">
        <text>2-C-methyl-D-erythritol 4-phosphate + CTP + H(+) = 4-CDP-2-C-methyl-D-erythritol + diphosphate</text>
        <dbReference type="Rhea" id="RHEA:13429"/>
        <dbReference type="ChEBI" id="CHEBI:15378"/>
        <dbReference type="ChEBI" id="CHEBI:33019"/>
        <dbReference type="ChEBI" id="CHEBI:37563"/>
        <dbReference type="ChEBI" id="CHEBI:57823"/>
        <dbReference type="ChEBI" id="CHEBI:58262"/>
        <dbReference type="EC" id="2.7.7.60"/>
    </reaction>
</comment>
<keyword evidence="5 7" id="KW-0548">Nucleotidyltransferase</keyword>
<evidence type="ECO:0000256" key="6">
    <source>
        <dbReference type="ARBA" id="ARBA00023229"/>
    </source>
</evidence>
<evidence type="ECO:0000256" key="3">
    <source>
        <dbReference type="ARBA" id="ARBA00009789"/>
    </source>
</evidence>
<comment type="similarity">
    <text evidence="3 7">Belongs to the IspD/TarI cytidylyltransferase family. IspD subfamily.</text>
</comment>
<feature type="site" description="Transition state stabilizer" evidence="7">
    <location>
        <position position="22"/>
    </location>
</feature>
<dbReference type="GO" id="GO:0050518">
    <property type="term" value="F:2-C-methyl-D-erythritol 4-phosphate cytidylyltransferase activity"/>
    <property type="evidence" value="ECO:0007669"/>
    <property type="project" value="UniProtKB-UniRule"/>
</dbReference>
<dbReference type="STRING" id="1817895.AUJ95_06740"/>
<gene>
    <name evidence="7" type="primary">ispD</name>
    <name evidence="8" type="ORF">AUJ95_06740</name>
</gene>
<comment type="caution">
    <text evidence="8">The sequence shown here is derived from an EMBL/GenBank/DDBJ whole genome shotgun (WGS) entry which is preliminary data.</text>
</comment>
<dbReference type="AlphaFoldDB" id="A0A1J5DSP7"/>
<evidence type="ECO:0000256" key="4">
    <source>
        <dbReference type="ARBA" id="ARBA00022679"/>
    </source>
</evidence>
<dbReference type="EC" id="2.7.7.60" evidence="7"/>